<dbReference type="PRINTS" id="PR00133">
    <property type="entry name" value="GLHYDRLASE3"/>
</dbReference>
<dbReference type="InterPro" id="IPR017853">
    <property type="entry name" value="GH"/>
</dbReference>
<dbReference type="SUPFAM" id="SSF51445">
    <property type="entry name" value="(Trans)glycosidases"/>
    <property type="match status" value="1"/>
</dbReference>
<organism evidence="9 10">
    <name type="scientific">Nocardiopsis codii</name>
    <dbReference type="NCBI Taxonomy" id="3065942"/>
    <lineage>
        <taxon>Bacteria</taxon>
        <taxon>Bacillati</taxon>
        <taxon>Actinomycetota</taxon>
        <taxon>Actinomycetes</taxon>
        <taxon>Streptosporangiales</taxon>
        <taxon>Nocardiopsidaceae</taxon>
        <taxon>Nocardiopsis</taxon>
    </lineage>
</organism>
<dbReference type="Gene3D" id="3.40.50.1700">
    <property type="entry name" value="Glycoside hydrolase family 3 C-terminal domain"/>
    <property type="match status" value="1"/>
</dbReference>
<dbReference type="Pfam" id="PF00933">
    <property type="entry name" value="Glyco_hydro_3"/>
    <property type="match status" value="1"/>
</dbReference>
<feature type="chain" id="PRO_5046630655" description="beta-N-acetylhexosaminidase" evidence="6">
    <location>
        <begin position="23"/>
        <end position="558"/>
    </location>
</feature>
<dbReference type="EC" id="3.2.1.52" evidence="3"/>
<evidence type="ECO:0000256" key="2">
    <source>
        <dbReference type="ARBA" id="ARBA00005336"/>
    </source>
</evidence>
<dbReference type="RefSeq" id="WP_330092483.1">
    <property type="nucleotide sequence ID" value="NZ_JAUZMY010000014.1"/>
</dbReference>
<dbReference type="EMBL" id="JAUZMY010000014">
    <property type="protein sequence ID" value="MEE2038709.1"/>
    <property type="molecule type" value="Genomic_DNA"/>
</dbReference>
<dbReference type="GO" id="GO:0016787">
    <property type="term" value="F:hydrolase activity"/>
    <property type="evidence" value="ECO:0007669"/>
    <property type="project" value="UniProtKB-KW"/>
</dbReference>
<evidence type="ECO:0000256" key="1">
    <source>
        <dbReference type="ARBA" id="ARBA00001231"/>
    </source>
</evidence>
<keyword evidence="4 9" id="KW-0378">Hydrolase</keyword>
<dbReference type="Proteomes" id="UP001356095">
    <property type="component" value="Unassembled WGS sequence"/>
</dbReference>
<dbReference type="PROSITE" id="PS51257">
    <property type="entry name" value="PROKAR_LIPOPROTEIN"/>
    <property type="match status" value="1"/>
</dbReference>
<keyword evidence="10" id="KW-1185">Reference proteome</keyword>
<comment type="similarity">
    <text evidence="2">Belongs to the glycosyl hydrolase 3 family.</text>
</comment>
<dbReference type="Gene3D" id="3.20.20.300">
    <property type="entry name" value="Glycoside hydrolase, family 3, N-terminal domain"/>
    <property type="match status" value="1"/>
</dbReference>
<dbReference type="SUPFAM" id="SSF52279">
    <property type="entry name" value="Beta-D-glucan exohydrolase, C-terminal domain"/>
    <property type="match status" value="1"/>
</dbReference>
<dbReference type="InterPro" id="IPR036962">
    <property type="entry name" value="Glyco_hydro_3_N_sf"/>
</dbReference>
<dbReference type="InterPro" id="IPR050226">
    <property type="entry name" value="NagZ_Beta-hexosaminidase"/>
</dbReference>
<accession>A0ABU7K8Z2</accession>
<keyword evidence="6" id="KW-0732">Signal</keyword>
<evidence type="ECO:0000256" key="3">
    <source>
        <dbReference type="ARBA" id="ARBA00012663"/>
    </source>
</evidence>
<evidence type="ECO:0000259" key="8">
    <source>
        <dbReference type="Pfam" id="PF01915"/>
    </source>
</evidence>
<protein>
    <recommendedName>
        <fullName evidence="3">beta-N-acetylhexosaminidase</fullName>
        <ecNumber evidence="3">3.2.1.52</ecNumber>
    </recommendedName>
</protein>
<dbReference type="InterPro" id="IPR002772">
    <property type="entry name" value="Glyco_hydro_3_C"/>
</dbReference>
<evidence type="ECO:0000256" key="6">
    <source>
        <dbReference type="SAM" id="SignalP"/>
    </source>
</evidence>
<feature type="domain" description="Glycoside hydrolase family 3 N-terminal" evidence="7">
    <location>
        <begin position="60"/>
        <end position="381"/>
    </location>
</feature>
<name>A0ABU7K8Z2_9ACTN</name>
<gene>
    <name evidence="9" type="ORF">Q8791_15905</name>
</gene>
<dbReference type="PANTHER" id="PTHR30480">
    <property type="entry name" value="BETA-HEXOSAMINIDASE-RELATED"/>
    <property type="match status" value="1"/>
</dbReference>
<feature type="signal peptide" evidence="6">
    <location>
        <begin position="1"/>
        <end position="22"/>
    </location>
</feature>
<comment type="caution">
    <text evidence="9">The sequence shown here is derived from an EMBL/GenBank/DDBJ whole genome shotgun (WGS) entry which is preliminary data.</text>
</comment>
<sequence length="558" mass="57299">MKLPVPHALAPACVGLALIATACSTEEVGSSPEDNEPQPSAGAEPFEPVLAPQLLAEMGLDEKIGQLLVLTAQGTSAADNALMIETYRPGGIIYFDANLTDTEQIATMSAGVQEIAAEQGQGVPLFVGIDQEQGLVVRLPVGTRFPDAMAVGATRDPELAALRASTTAAELAALGVNLNYAPDADVNTDPNNPVIGIRSFGSDPDLVSEMAVTEATAYSENGVASAVKHFPGHGDTDVDSHSGLPVIDLPRDQWEAEHLPPFRAAVEADVDMIMTAHVLMPQLDGGDDPEPATLSPALIDGILRDELGYDGVVTTDALNMEGVRQRHDDGEIAVRVLEAGVDQLLMPPDPATAVAAIRTAVEEGRLTEERIDESVLRVLTLKEKRGVLEAAPVDPSAAGAVVDDPAHVEAAQRVADASATLVRNEGDLLPLAEGTAVSVQGVGSDALSTALTGAGLDVVTGGADVAVVGTNGARGSEEQRGLVESARAQGLPVVVVSQGGPYDLEAFPEVEGFLAVYSAVDVSVNAAARVIGGQVKPTGTLPVDIPGAGVEAGTGLTL</sequence>
<dbReference type="Pfam" id="PF01915">
    <property type="entry name" value="Glyco_hydro_3_C"/>
    <property type="match status" value="1"/>
</dbReference>
<dbReference type="PANTHER" id="PTHR30480:SF13">
    <property type="entry name" value="BETA-HEXOSAMINIDASE"/>
    <property type="match status" value="1"/>
</dbReference>
<dbReference type="InterPro" id="IPR036881">
    <property type="entry name" value="Glyco_hydro_3_C_sf"/>
</dbReference>
<evidence type="ECO:0000256" key="5">
    <source>
        <dbReference type="ARBA" id="ARBA00023295"/>
    </source>
</evidence>
<evidence type="ECO:0000313" key="9">
    <source>
        <dbReference type="EMBL" id="MEE2038709.1"/>
    </source>
</evidence>
<proteinExistence type="inferred from homology"/>
<evidence type="ECO:0000313" key="10">
    <source>
        <dbReference type="Proteomes" id="UP001356095"/>
    </source>
</evidence>
<evidence type="ECO:0000259" key="7">
    <source>
        <dbReference type="Pfam" id="PF00933"/>
    </source>
</evidence>
<dbReference type="InterPro" id="IPR001764">
    <property type="entry name" value="Glyco_hydro_3_N"/>
</dbReference>
<evidence type="ECO:0000256" key="4">
    <source>
        <dbReference type="ARBA" id="ARBA00022801"/>
    </source>
</evidence>
<reference evidence="9 10" key="1">
    <citation type="submission" date="2023-08" db="EMBL/GenBank/DDBJ databases">
        <authorList>
            <person name="Girao M."/>
            <person name="Carvalho M.F."/>
        </authorList>
    </citation>
    <scope>NUCLEOTIDE SEQUENCE [LARGE SCALE GENOMIC DNA]</scope>
    <source>
        <strain evidence="9 10">CT-R113</strain>
    </source>
</reference>
<comment type="catalytic activity">
    <reaction evidence="1">
        <text>Hydrolysis of terminal non-reducing N-acetyl-D-hexosamine residues in N-acetyl-beta-D-hexosaminides.</text>
        <dbReference type="EC" id="3.2.1.52"/>
    </reaction>
</comment>
<feature type="domain" description="Glycoside hydrolase family 3 C-terminal" evidence="8">
    <location>
        <begin position="476"/>
        <end position="547"/>
    </location>
</feature>
<keyword evidence="5" id="KW-0326">Glycosidase</keyword>